<evidence type="ECO:0000313" key="1">
    <source>
        <dbReference type="EMBL" id="MPN24016.1"/>
    </source>
</evidence>
<sequence length="41" mass="4601">MLQIAKSIDIMIEVTTFMLSHREVLILYKSIAPKAIAIGKI</sequence>
<accession>A0A645GD02</accession>
<name>A0A645GD02_9ZZZZ</name>
<organism evidence="1">
    <name type="scientific">bioreactor metagenome</name>
    <dbReference type="NCBI Taxonomy" id="1076179"/>
    <lineage>
        <taxon>unclassified sequences</taxon>
        <taxon>metagenomes</taxon>
        <taxon>ecological metagenomes</taxon>
    </lineage>
</organism>
<protein>
    <submittedName>
        <fullName evidence="1">Uncharacterized protein</fullName>
    </submittedName>
</protein>
<reference evidence="1" key="1">
    <citation type="submission" date="2019-08" db="EMBL/GenBank/DDBJ databases">
        <authorList>
            <person name="Kucharzyk K."/>
            <person name="Murdoch R.W."/>
            <person name="Higgins S."/>
            <person name="Loffler F."/>
        </authorList>
    </citation>
    <scope>NUCLEOTIDE SEQUENCE</scope>
</reference>
<comment type="caution">
    <text evidence="1">The sequence shown here is derived from an EMBL/GenBank/DDBJ whole genome shotgun (WGS) entry which is preliminary data.</text>
</comment>
<dbReference type="AlphaFoldDB" id="A0A645GD02"/>
<gene>
    <name evidence="1" type="ORF">SDC9_171409</name>
</gene>
<proteinExistence type="predicted"/>
<dbReference type="EMBL" id="VSSQ01072701">
    <property type="protein sequence ID" value="MPN24016.1"/>
    <property type="molecule type" value="Genomic_DNA"/>
</dbReference>